<dbReference type="SUPFAM" id="SSF103473">
    <property type="entry name" value="MFS general substrate transporter"/>
    <property type="match status" value="2"/>
</dbReference>
<feature type="transmembrane region" description="Helical" evidence="8">
    <location>
        <begin position="289"/>
        <end position="311"/>
    </location>
</feature>
<evidence type="ECO:0000256" key="5">
    <source>
        <dbReference type="ARBA" id="ARBA00023136"/>
    </source>
</evidence>
<feature type="transmembrane region" description="Helical" evidence="8">
    <location>
        <begin position="76"/>
        <end position="93"/>
    </location>
</feature>
<protein>
    <recommendedName>
        <fullName evidence="11">Transporter SEO1</fullName>
    </recommendedName>
</protein>
<reference evidence="9" key="2">
    <citation type="submission" date="2020-10" db="EMBL/GenBank/DDBJ databases">
        <authorList>
            <person name="Peck L.D."/>
            <person name="Nowell R.W."/>
            <person name="Flood J."/>
            <person name="Ryan M.J."/>
            <person name="Barraclough T.G."/>
        </authorList>
    </citation>
    <scope>NUCLEOTIDE SEQUENCE</scope>
    <source>
        <strain evidence="9">IMI 127659i</strain>
    </source>
</reference>
<evidence type="ECO:0008006" key="11">
    <source>
        <dbReference type="Google" id="ProtNLM"/>
    </source>
</evidence>
<keyword evidence="10" id="KW-1185">Reference proteome</keyword>
<dbReference type="Proteomes" id="UP000750502">
    <property type="component" value="Unassembled WGS sequence"/>
</dbReference>
<dbReference type="Pfam" id="PF07690">
    <property type="entry name" value="MFS_1"/>
    <property type="match status" value="1"/>
</dbReference>
<comment type="subcellular location">
    <subcellularLocation>
        <location evidence="1">Membrane</location>
        <topology evidence="1">Multi-pass membrane protein</topology>
    </subcellularLocation>
</comment>
<dbReference type="PANTHER" id="PTHR43791:SF15">
    <property type="entry name" value="TRANSPORTER SEO1-RELATED"/>
    <property type="match status" value="1"/>
</dbReference>
<accession>A0A9P7I828</accession>
<sequence>MSVAKQKKWYHIQWYSDTDTPEERKFIIKLDLLIVPYAVIAYWVKYIDQSNLNNAYVAGLKEDLGFKGNELVQLQTFYIIGAVLGQIPFFFLLTYVPIHWLIPGLDVCWGIFTLLQYRVNSFAELAAYRFLVGWFEAAFFPTMHYLFGSWYRGNEIARRGGIFYGIILVDVLFWNAGTHSSSGSFLLWIKSLNRYSKAKVNELGTIAPALGIFYTLFVCFASDLVLGPAWAITVSTVWNALGLIILTIWNVPESALWFAYSTIYASVALSSVLHGWVNTQLRASPAERSFTLVLINAISQSTTAWTPLLVFPTVEGPRFPKGYPFALGCAIGLLIATHALHLWLKHRDPQAEAPTQFLSEETGDLSSDTGSKTANSKTASVN</sequence>
<feature type="transmembrane region" description="Helical" evidence="8">
    <location>
        <begin position="160"/>
        <end position="177"/>
    </location>
</feature>
<organism evidence="9 10">
    <name type="scientific">Fusarium xylarioides</name>
    <dbReference type="NCBI Taxonomy" id="221167"/>
    <lineage>
        <taxon>Eukaryota</taxon>
        <taxon>Fungi</taxon>
        <taxon>Dikarya</taxon>
        <taxon>Ascomycota</taxon>
        <taxon>Pezizomycotina</taxon>
        <taxon>Sordariomycetes</taxon>
        <taxon>Hypocreomycetidae</taxon>
        <taxon>Hypocreales</taxon>
        <taxon>Nectriaceae</taxon>
        <taxon>Fusarium</taxon>
        <taxon>Fusarium fujikuroi species complex</taxon>
    </lineage>
</organism>
<name>A0A9P7I828_9HYPO</name>
<feature type="transmembrane region" description="Helical" evidence="8">
    <location>
        <begin position="229"/>
        <end position="249"/>
    </location>
</feature>
<keyword evidence="4 8" id="KW-1133">Transmembrane helix</keyword>
<dbReference type="AlphaFoldDB" id="A0A9P7I828"/>
<feature type="transmembrane region" description="Helical" evidence="8">
    <location>
        <begin position="203"/>
        <end position="222"/>
    </location>
</feature>
<evidence type="ECO:0000313" key="10">
    <source>
        <dbReference type="Proteomes" id="UP000750502"/>
    </source>
</evidence>
<evidence type="ECO:0000256" key="2">
    <source>
        <dbReference type="ARBA" id="ARBA00022448"/>
    </source>
</evidence>
<dbReference type="GO" id="GO:0022857">
    <property type="term" value="F:transmembrane transporter activity"/>
    <property type="evidence" value="ECO:0007669"/>
    <property type="project" value="InterPro"/>
</dbReference>
<keyword evidence="3 8" id="KW-0812">Transmembrane</keyword>
<dbReference type="InterPro" id="IPR036259">
    <property type="entry name" value="MFS_trans_sf"/>
</dbReference>
<dbReference type="GO" id="GO:0016020">
    <property type="term" value="C:membrane"/>
    <property type="evidence" value="ECO:0007669"/>
    <property type="project" value="UniProtKB-SubCell"/>
</dbReference>
<feature type="transmembrane region" description="Helical" evidence="8">
    <location>
        <begin position="125"/>
        <end position="148"/>
    </location>
</feature>
<evidence type="ECO:0000256" key="1">
    <source>
        <dbReference type="ARBA" id="ARBA00004141"/>
    </source>
</evidence>
<reference evidence="9" key="1">
    <citation type="journal article" date="2020" name="bioRxiv">
        <title>Historical genomics reveals the evolutionary mechanisms behind multiple outbreaks of the host-specific coffee wilt pathogen Fusarium xylarioides.</title>
        <authorList>
            <person name="Peck D."/>
            <person name="Nowell R.W."/>
            <person name="Flood J."/>
            <person name="Ryan M.J."/>
            <person name="Barraclough T.G."/>
        </authorList>
    </citation>
    <scope>NUCLEOTIDE SEQUENCE</scope>
    <source>
        <strain evidence="9">IMI 127659i</strain>
    </source>
</reference>
<dbReference type="OrthoDB" id="3639251at2759"/>
<evidence type="ECO:0000256" key="8">
    <source>
        <dbReference type="SAM" id="Phobius"/>
    </source>
</evidence>
<keyword evidence="2" id="KW-0813">Transport</keyword>
<feature type="transmembrane region" description="Helical" evidence="8">
    <location>
        <begin position="255"/>
        <end position="277"/>
    </location>
</feature>
<proteinExistence type="predicted"/>
<comment type="caution">
    <text evidence="9">The sequence shown here is derived from an EMBL/GenBank/DDBJ whole genome shotgun (WGS) entry which is preliminary data.</text>
</comment>
<dbReference type="EMBL" id="JADFTT010000026">
    <property type="protein sequence ID" value="KAG5772225.1"/>
    <property type="molecule type" value="Genomic_DNA"/>
</dbReference>
<dbReference type="InterPro" id="IPR011701">
    <property type="entry name" value="MFS"/>
</dbReference>
<feature type="region of interest" description="Disordered" evidence="7">
    <location>
        <begin position="359"/>
        <end position="382"/>
    </location>
</feature>
<evidence type="ECO:0000256" key="4">
    <source>
        <dbReference type="ARBA" id="ARBA00022989"/>
    </source>
</evidence>
<keyword evidence="6" id="KW-0325">Glycoprotein</keyword>
<dbReference type="PANTHER" id="PTHR43791">
    <property type="entry name" value="PERMEASE-RELATED"/>
    <property type="match status" value="1"/>
</dbReference>
<gene>
    <name evidence="9" type="ORF">H9Q72_001482</name>
</gene>
<evidence type="ECO:0000313" key="9">
    <source>
        <dbReference type="EMBL" id="KAG5772225.1"/>
    </source>
</evidence>
<dbReference type="Gene3D" id="1.20.1250.20">
    <property type="entry name" value="MFS general substrate transporter like domains"/>
    <property type="match status" value="1"/>
</dbReference>
<evidence type="ECO:0000256" key="6">
    <source>
        <dbReference type="ARBA" id="ARBA00023180"/>
    </source>
</evidence>
<evidence type="ECO:0000256" key="3">
    <source>
        <dbReference type="ARBA" id="ARBA00022692"/>
    </source>
</evidence>
<keyword evidence="5 8" id="KW-0472">Membrane</keyword>
<feature type="transmembrane region" description="Helical" evidence="8">
    <location>
        <begin position="323"/>
        <end position="344"/>
    </location>
</feature>
<evidence type="ECO:0000256" key="7">
    <source>
        <dbReference type="SAM" id="MobiDB-lite"/>
    </source>
</evidence>